<evidence type="ECO:0000256" key="2">
    <source>
        <dbReference type="SAM" id="SignalP"/>
    </source>
</evidence>
<gene>
    <name evidence="3" type="ORF">JMJ56_15070</name>
</gene>
<keyword evidence="4" id="KW-1185">Reference proteome</keyword>
<dbReference type="PIRSF" id="PIRSF017082">
    <property type="entry name" value="YflP"/>
    <property type="match status" value="1"/>
</dbReference>
<feature type="chain" id="PRO_5046819257" evidence="2">
    <location>
        <begin position="21"/>
        <end position="321"/>
    </location>
</feature>
<dbReference type="Pfam" id="PF03401">
    <property type="entry name" value="TctC"/>
    <property type="match status" value="1"/>
</dbReference>
<dbReference type="RefSeq" id="WP_202832585.1">
    <property type="nucleotide sequence ID" value="NZ_JAETWB010000006.1"/>
</dbReference>
<accession>A0ABS1U3U6</accession>
<sequence>MRATRRLALGLAAAPFAARAQPGRYPDRPVRIVVPFAPGGPTDVMARVLSAGLTAALGQPVVVENRGGGGGNIGAAHVARSAPDGTTLLVVSTGFVVNPSLFRSPGYDPVRDFAPVTELGASPNLIIAGAQSGIRSLADLIAAAKARPGGLDMANPGTGSTPHLTAELLRLRAGIEFVQITHASAALAVQSVLGGVTPAGVAALPPAQPHILSGAVRALAITSAERWPDLPDVPTMQELGYPGFVSETFQALLAPAGTPPAIIDRLAGDSFATLAEPATRARLRAAGFGVEPRGPAALAERIAREVPLWRDIIRQAGIPSE</sequence>
<dbReference type="PANTHER" id="PTHR42928:SF5">
    <property type="entry name" value="BLR1237 PROTEIN"/>
    <property type="match status" value="1"/>
</dbReference>
<dbReference type="InterPro" id="IPR042100">
    <property type="entry name" value="Bug_dom1"/>
</dbReference>
<comment type="similarity">
    <text evidence="1">Belongs to the UPF0065 (bug) family.</text>
</comment>
<comment type="caution">
    <text evidence="3">The sequence shown here is derived from an EMBL/GenBank/DDBJ whole genome shotgun (WGS) entry which is preliminary data.</text>
</comment>
<name>A0ABS1U3U6_9PROT</name>
<dbReference type="Gene3D" id="3.40.190.10">
    <property type="entry name" value="Periplasmic binding protein-like II"/>
    <property type="match status" value="1"/>
</dbReference>
<protein>
    <submittedName>
        <fullName evidence="3">Tripartite tricarboxylate transporter substrate binding protein</fullName>
    </submittedName>
</protein>
<organism evidence="3 4">
    <name type="scientific">Belnapia arida</name>
    <dbReference type="NCBI Taxonomy" id="2804533"/>
    <lineage>
        <taxon>Bacteria</taxon>
        <taxon>Pseudomonadati</taxon>
        <taxon>Pseudomonadota</taxon>
        <taxon>Alphaproteobacteria</taxon>
        <taxon>Acetobacterales</taxon>
        <taxon>Roseomonadaceae</taxon>
        <taxon>Belnapia</taxon>
    </lineage>
</organism>
<reference evidence="3 4" key="1">
    <citation type="submission" date="2021-01" db="EMBL/GenBank/DDBJ databases">
        <title>Belnapia mucosa sp. nov. and Belnapia arida sp. nov., isolated from the Tabernas Desert (Almeria, Spain).</title>
        <authorList>
            <person name="Molina-Menor E."/>
            <person name="Vidal-Verdu A."/>
            <person name="Calonge A."/>
            <person name="Satari L."/>
            <person name="Pereto J."/>
            <person name="Porcar M."/>
        </authorList>
    </citation>
    <scope>NUCLEOTIDE SEQUENCE [LARGE SCALE GENOMIC DNA]</scope>
    <source>
        <strain evidence="3 4">T18</strain>
    </source>
</reference>
<proteinExistence type="inferred from homology"/>
<feature type="signal peptide" evidence="2">
    <location>
        <begin position="1"/>
        <end position="20"/>
    </location>
</feature>
<dbReference type="EMBL" id="JAETWB010000006">
    <property type="protein sequence ID" value="MBL6079338.1"/>
    <property type="molecule type" value="Genomic_DNA"/>
</dbReference>
<dbReference type="Proteomes" id="UP000660885">
    <property type="component" value="Unassembled WGS sequence"/>
</dbReference>
<dbReference type="Gene3D" id="3.40.190.150">
    <property type="entry name" value="Bordetella uptake gene, domain 1"/>
    <property type="match status" value="1"/>
</dbReference>
<evidence type="ECO:0000313" key="4">
    <source>
        <dbReference type="Proteomes" id="UP000660885"/>
    </source>
</evidence>
<dbReference type="SUPFAM" id="SSF53850">
    <property type="entry name" value="Periplasmic binding protein-like II"/>
    <property type="match status" value="1"/>
</dbReference>
<dbReference type="PANTHER" id="PTHR42928">
    <property type="entry name" value="TRICARBOXYLATE-BINDING PROTEIN"/>
    <property type="match status" value="1"/>
</dbReference>
<evidence type="ECO:0000313" key="3">
    <source>
        <dbReference type="EMBL" id="MBL6079338.1"/>
    </source>
</evidence>
<keyword evidence="2" id="KW-0732">Signal</keyword>
<evidence type="ECO:0000256" key="1">
    <source>
        <dbReference type="ARBA" id="ARBA00006987"/>
    </source>
</evidence>
<dbReference type="CDD" id="cd13578">
    <property type="entry name" value="PBP2_Bug27"/>
    <property type="match status" value="1"/>
</dbReference>
<dbReference type="InterPro" id="IPR005064">
    <property type="entry name" value="BUG"/>
</dbReference>